<dbReference type="Proteomes" id="UP000294588">
    <property type="component" value="Unassembled WGS sequence"/>
</dbReference>
<dbReference type="EMBL" id="SMOG01000036">
    <property type="protein sequence ID" value="TDF72462.1"/>
    <property type="molecule type" value="Genomic_DNA"/>
</dbReference>
<name>A0AC61QHN7_9BACT</name>
<proteinExistence type="predicted"/>
<keyword evidence="2" id="KW-1185">Reference proteome</keyword>
<evidence type="ECO:0000313" key="2">
    <source>
        <dbReference type="Proteomes" id="UP000294588"/>
    </source>
</evidence>
<sequence>MKAKKLFLSLIVFSFICSSFLFASESRTITLSNNPSTTRLLSNNQYGFEVKFEVGKLDIKEVSTKAGLFDELSIEGYNFTPRIGEPQLPMESKFFAVPIGASVNFEIVDQKLEILDKTQSQLLHPVIPTQRPISKSEDPSLVPFEINEVLYHQDTLIKNELFSLEEIGYMRGVRLFQMFFEPISYNPEKGELQVTKELTVRITFNNPDFIATEELLARTASYEFDELYAKTLLNWEKDNRSSIVRYPTKMLILCPVGYTSYIQSFIDWKIQQGYAVTVATVGSGGTIASNTTSAIISYMQGVWSSATAQNPAPTYLLIIGDESGTISIVTNSGSTDSHPTDLNYVRLQGSDYVPEMYYGRFSVSSTTELTNIVNKTITFEKTQMTDLSYLSKVVMIAGADATYGPTHGNGAINYGTQYYFNSNNCITSNTYLYPASQSSDAQVLANANEGRGYLNYTAHGSETSWGDPTFTVNDVNAMTNTGKFSVFVGNCCLTNKFNYTGGPCFGEAIIRKANAGGVIYIGGTNNTYWNEDYWWAVGAKGTANGSAPAYNANTLGAYDAMFHTHNEAFTNWAQTTGEVIWMGNMAVSQAASNLTNYYWEIYSIMGDPSLMPYFGVPATNSATFNNQILIGTSTYTISGAAPYSRIGLTMNGIIYGTGITDASGNLTLNITPFTNPGTATLVITAQNRRTVINNIDIIEPSGPWMTVSSVVYDDDNNDIPEYNESGFFDVTFSNVGPVNATNLSCVLFCSTAGITITHDTITIPSLAANASTTIDNAFALSIADNIANGTVANFTITMTMSGYTPWTYEFSKTISAPALEFGNITIYDPTGNNNGILDPGETVTISIYLNNIGGSVSPSGTATMSCSDSGITINNGNAAFSSIPASGNTTLSFNLTASSSLTIGTLITLNLNASAGAYTANKLEPITLGLILEDFETGNFNAFGWTMGTYPWTIDASTYHSGNYSARSGVITDNQSSTMEIIRIFDAAGTLSFWYKVSSEANYDFLKFSVDGTVQGSWSGTADWTQASFTITAGQHTLQWAYTKDVSVSSGSDCAWIDDIIFPASITYTPPSITYSPSSFTQQLNPNQTATQNLTIGKTGTGTLNFTVSRPIGSTTVLDESFENGGSIPSGWTQEYVSGSVAWTFTTGGYNGHPASAYDGTYNARFYYGSTSSRTTKLITPSLNLSGADSATLTFWHTQEAWYGDQDQLNVYYRTSATGNWNLIISYTNSIANWTQETISLPNLSSTYYIAFEGISHYGYGVHLDKVVVTKTTTAPIPTWLTVSGGSSYSGSIAYNEPAQIIPIGFNSTELSLGTYNTNLTISSNDTVNSSITIPVTLNVTSISNPVIVVNPLAINFGTVAVNSSVQEQFSIQNTGTAFLSGEITTPAGYSVIEATSKEKGNVLASRENNYTRNTLSYSINPGSSKIYYLIFTPTSATTYSGNVVITSNDPNNFTVNIVVTGSGFVPNTPPTINLPESFSFMKNGTLQVDFSSYIYDADNDPLQLNYSGNTYIQIQMENYLVTFSAPVNWTGSETITFSVSDSSAISYEQVEVIVYPSPMPNWNVVVYPNNSATVYGIVTLEEVPCELNDWVGAFVENECRGMAEVITANGNAYVTLLVNLASDGENVSFKIFDCSTETIYPVLETYNLHFGEELGPIPLNGVYFIELAPPVVFLSHSAGSSVLTWNAIPYATHYKIYRSTLSPYEGFELIAIVSGLQYIDSEMQSKAFYYIKAVNNQISKK</sequence>
<accession>A0AC61QHN7</accession>
<evidence type="ECO:0000313" key="1">
    <source>
        <dbReference type="EMBL" id="TDF72462.1"/>
    </source>
</evidence>
<protein>
    <submittedName>
        <fullName evidence="1">Uncharacterized protein</fullName>
    </submittedName>
</protein>
<comment type="caution">
    <text evidence="1">The sequence shown here is derived from an EMBL/GenBank/DDBJ whole genome shotgun (WGS) entry which is preliminary data.</text>
</comment>
<reference evidence="1" key="1">
    <citation type="submission" date="2019-03" db="EMBL/GenBank/DDBJ databases">
        <title>Candidatus Syntrophosphaera thermopropionivorans: a novel player in syntrophic propionate oxidation during anaerobic digestion.</title>
        <authorList>
            <person name="Dyksma S."/>
        </authorList>
    </citation>
    <scope>NUCLEOTIDE SEQUENCE</scope>
    <source>
        <strain evidence="1">W5</strain>
    </source>
</reference>
<organism evidence="1 2">
    <name type="scientific">Candidatus Syntrophosphaera thermopropionivorans</name>
    <dbReference type="NCBI Taxonomy" id="2593015"/>
    <lineage>
        <taxon>Bacteria</taxon>
        <taxon>Pseudomonadati</taxon>
        <taxon>Candidatus Cloacimonadota</taxon>
        <taxon>Candidatus Cloacimonadia</taxon>
        <taxon>Candidatus Cloacimonadales</taxon>
        <taxon>Candidatus Cloacimonadaceae</taxon>
        <taxon>Candidatus Syntrophosphaera</taxon>
    </lineage>
</organism>
<gene>
    <name evidence="1" type="ORF">E0946_06935</name>
</gene>